<keyword evidence="3" id="KW-1185">Reference proteome</keyword>
<name>A0ABW5FLP2_9PSEU</name>
<dbReference type="RefSeq" id="WP_378261413.1">
    <property type="nucleotide sequence ID" value="NZ_JBHUKR010000004.1"/>
</dbReference>
<feature type="compositionally biased region" description="Basic and acidic residues" evidence="1">
    <location>
        <begin position="18"/>
        <end position="28"/>
    </location>
</feature>
<evidence type="ECO:0000313" key="2">
    <source>
        <dbReference type="EMBL" id="MFD2415534.1"/>
    </source>
</evidence>
<feature type="region of interest" description="Disordered" evidence="1">
    <location>
        <begin position="1"/>
        <end position="30"/>
    </location>
</feature>
<reference evidence="3" key="1">
    <citation type="journal article" date="2019" name="Int. J. Syst. Evol. Microbiol.">
        <title>The Global Catalogue of Microorganisms (GCM) 10K type strain sequencing project: providing services to taxonomists for standard genome sequencing and annotation.</title>
        <authorList>
            <consortium name="The Broad Institute Genomics Platform"/>
            <consortium name="The Broad Institute Genome Sequencing Center for Infectious Disease"/>
            <person name="Wu L."/>
            <person name="Ma J."/>
        </authorList>
    </citation>
    <scope>NUCLEOTIDE SEQUENCE [LARGE SCALE GENOMIC DNA]</scope>
    <source>
        <strain evidence="3">CGMCC 4.7645</strain>
    </source>
</reference>
<evidence type="ECO:0000256" key="1">
    <source>
        <dbReference type="SAM" id="MobiDB-lite"/>
    </source>
</evidence>
<accession>A0ABW5FLP2</accession>
<feature type="compositionally biased region" description="Polar residues" evidence="1">
    <location>
        <begin position="44"/>
        <end position="66"/>
    </location>
</feature>
<dbReference type="EMBL" id="JBHUKR010000004">
    <property type="protein sequence ID" value="MFD2415534.1"/>
    <property type="molecule type" value="Genomic_DNA"/>
</dbReference>
<evidence type="ECO:0000313" key="3">
    <source>
        <dbReference type="Proteomes" id="UP001597417"/>
    </source>
</evidence>
<dbReference type="Proteomes" id="UP001597417">
    <property type="component" value="Unassembled WGS sequence"/>
</dbReference>
<feature type="region of interest" description="Disordered" evidence="1">
    <location>
        <begin position="44"/>
        <end position="85"/>
    </location>
</feature>
<gene>
    <name evidence="2" type="ORF">ACFSXZ_04250</name>
</gene>
<sequence>MEELHQRRLPGIQVGAEEPPRDRVERVPDLGVISGPTLAADQVASTNDSAGNAASALASQTSNTDNGAAPPSGRYDRRPATSRHHVAAAACISGGEVTSHPRQNESRI</sequence>
<proteinExistence type="predicted"/>
<comment type="caution">
    <text evidence="2">The sequence shown here is derived from an EMBL/GenBank/DDBJ whole genome shotgun (WGS) entry which is preliminary data.</text>
</comment>
<organism evidence="2 3">
    <name type="scientific">Amycolatopsis pigmentata</name>
    <dbReference type="NCBI Taxonomy" id="450801"/>
    <lineage>
        <taxon>Bacteria</taxon>
        <taxon>Bacillati</taxon>
        <taxon>Actinomycetota</taxon>
        <taxon>Actinomycetes</taxon>
        <taxon>Pseudonocardiales</taxon>
        <taxon>Pseudonocardiaceae</taxon>
        <taxon>Amycolatopsis</taxon>
    </lineage>
</organism>
<protein>
    <submittedName>
        <fullName evidence="2">Uncharacterized protein</fullName>
    </submittedName>
</protein>